<sequence length="71" mass="7019">RVREAGGVILGKTHLDEFGCAEPGPTRNPHDRARTPGGSSAGSAAAVAAGICSVAIGAQTQRSVTAPAAYC</sequence>
<evidence type="ECO:0000313" key="5">
    <source>
        <dbReference type="Proteomes" id="UP000675554"/>
    </source>
</evidence>
<dbReference type="AlphaFoldDB" id="A0A8T4JB96"/>
<feature type="non-terminal residue" evidence="4">
    <location>
        <position position="1"/>
    </location>
</feature>
<evidence type="ECO:0000256" key="2">
    <source>
        <dbReference type="SAM" id="MobiDB-lite"/>
    </source>
</evidence>
<dbReference type="InterPro" id="IPR036928">
    <property type="entry name" value="AS_sf"/>
</dbReference>
<comment type="similarity">
    <text evidence="1">Belongs to the amidase family.</text>
</comment>
<feature type="non-terminal residue" evidence="4">
    <location>
        <position position="71"/>
    </location>
</feature>
<comment type="caution">
    <text evidence="4">The sequence shown here is derived from an EMBL/GenBank/DDBJ whole genome shotgun (WGS) entry which is preliminary data.</text>
</comment>
<dbReference type="GO" id="GO:0003824">
    <property type="term" value="F:catalytic activity"/>
    <property type="evidence" value="ECO:0007669"/>
    <property type="project" value="InterPro"/>
</dbReference>
<evidence type="ECO:0000259" key="3">
    <source>
        <dbReference type="Pfam" id="PF01425"/>
    </source>
</evidence>
<dbReference type="Pfam" id="PF01425">
    <property type="entry name" value="Amidase"/>
    <property type="match status" value="1"/>
</dbReference>
<dbReference type="InterPro" id="IPR000120">
    <property type="entry name" value="Amidase"/>
</dbReference>
<gene>
    <name evidence="4" type="ORF">KDA82_39055</name>
</gene>
<dbReference type="InterPro" id="IPR023631">
    <property type="entry name" value="Amidase_dom"/>
</dbReference>
<dbReference type="Proteomes" id="UP000675554">
    <property type="component" value="Unassembled WGS sequence"/>
</dbReference>
<name>A0A8T4JB96_9ACTN</name>
<accession>A0A8T4JB96</accession>
<dbReference type="EMBL" id="JAGSMN010001919">
    <property type="protein sequence ID" value="MBR7678844.1"/>
    <property type="molecule type" value="Genomic_DNA"/>
</dbReference>
<evidence type="ECO:0000256" key="1">
    <source>
        <dbReference type="ARBA" id="ARBA00009199"/>
    </source>
</evidence>
<feature type="domain" description="Amidase" evidence="3">
    <location>
        <begin position="1"/>
        <end position="71"/>
    </location>
</feature>
<evidence type="ECO:0000313" key="4">
    <source>
        <dbReference type="EMBL" id="MBR7678844.1"/>
    </source>
</evidence>
<reference evidence="4" key="1">
    <citation type="submission" date="2021-04" db="EMBL/GenBank/DDBJ databases">
        <title>Sequencing of actinobacteria type strains.</title>
        <authorList>
            <person name="Nguyen G.-S."/>
            <person name="Wentzel A."/>
        </authorList>
    </citation>
    <scope>NUCLEOTIDE SEQUENCE</scope>
    <source>
        <strain evidence="4">DSM 42095</strain>
    </source>
</reference>
<dbReference type="PANTHER" id="PTHR11895:SF7">
    <property type="entry name" value="GLUTAMYL-TRNA(GLN) AMIDOTRANSFERASE SUBUNIT A, MITOCHONDRIAL"/>
    <property type="match status" value="1"/>
</dbReference>
<protein>
    <submittedName>
        <fullName evidence="4">Amidase</fullName>
    </submittedName>
</protein>
<dbReference type="Gene3D" id="3.90.1300.10">
    <property type="entry name" value="Amidase signature (AS) domain"/>
    <property type="match status" value="1"/>
</dbReference>
<feature type="region of interest" description="Disordered" evidence="2">
    <location>
        <begin position="18"/>
        <end position="42"/>
    </location>
</feature>
<proteinExistence type="inferred from homology"/>
<organism evidence="4 5">
    <name type="scientific">Streptomyces daliensis</name>
    <dbReference type="NCBI Taxonomy" id="299421"/>
    <lineage>
        <taxon>Bacteria</taxon>
        <taxon>Bacillati</taxon>
        <taxon>Actinomycetota</taxon>
        <taxon>Actinomycetes</taxon>
        <taxon>Kitasatosporales</taxon>
        <taxon>Streptomycetaceae</taxon>
        <taxon>Streptomyces</taxon>
    </lineage>
</organism>
<dbReference type="SUPFAM" id="SSF75304">
    <property type="entry name" value="Amidase signature (AS) enzymes"/>
    <property type="match status" value="1"/>
</dbReference>
<keyword evidence="5" id="KW-1185">Reference proteome</keyword>
<dbReference type="PANTHER" id="PTHR11895">
    <property type="entry name" value="TRANSAMIDASE"/>
    <property type="match status" value="1"/>
</dbReference>